<feature type="region of interest" description="Disordered" evidence="1">
    <location>
        <begin position="399"/>
        <end position="418"/>
    </location>
</feature>
<gene>
    <name evidence="2" type="ORF">MCAP1_001097</name>
</gene>
<keyword evidence="3" id="KW-1185">Reference proteome</keyword>
<feature type="compositionally biased region" description="Polar residues" evidence="1">
    <location>
        <begin position="63"/>
        <end position="82"/>
    </location>
</feature>
<feature type="region of interest" description="Disordered" evidence="1">
    <location>
        <begin position="196"/>
        <end position="220"/>
    </location>
</feature>
<feature type="region of interest" description="Disordered" evidence="1">
    <location>
        <begin position="242"/>
        <end position="295"/>
    </location>
</feature>
<protein>
    <submittedName>
        <fullName evidence="2">Uncharacterized protein</fullName>
    </submittedName>
</protein>
<reference evidence="2" key="1">
    <citation type="submission" date="2023-03" db="EMBL/GenBank/DDBJ databases">
        <title>Mating type loci evolution in Malassezia.</title>
        <authorList>
            <person name="Coelho M.A."/>
        </authorList>
    </citation>
    <scope>NUCLEOTIDE SEQUENCE</scope>
    <source>
        <strain evidence="2">CBS 10434</strain>
    </source>
</reference>
<evidence type="ECO:0000256" key="1">
    <source>
        <dbReference type="SAM" id="MobiDB-lite"/>
    </source>
</evidence>
<dbReference type="EMBL" id="CP119909">
    <property type="protein sequence ID" value="WFD18884.1"/>
    <property type="molecule type" value="Genomic_DNA"/>
</dbReference>
<feature type="region of interest" description="Disordered" evidence="1">
    <location>
        <begin position="1"/>
        <end position="90"/>
    </location>
</feature>
<feature type="region of interest" description="Disordered" evidence="1">
    <location>
        <begin position="360"/>
        <end position="391"/>
    </location>
</feature>
<accession>A0AAF0E633</accession>
<name>A0AAF0E633_9BASI</name>
<evidence type="ECO:0000313" key="2">
    <source>
        <dbReference type="EMBL" id="WFD18884.1"/>
    </source>
</evidence>
<feature type="compositionally biased region" description="Low complexity" evidence="1">
    <location>
        <begin position="245"/>
        <end position="261"/>
    </location>
</feature>
<proteinExistence type="predicted"/>
<dbReference type="AlphaFoldDB" id="A0AAF0E633"/>
<feature type="compositionally biased region" description="Low complexity" evidence="1">
    <location>
        <begin position="1"/>
        <end position="24"/>
    </location>
</feature>
<sequence>MPEALAAGPNAPAADPDTTATSETVSEHPLADTSGSALLDDGEGALSIPMTPSSQRPLRAGSSAPSTSHTPLEPRSVTSTPATMPRRSRQIRYIRSNASSPTVRRVPPARTDDRPRQYERIHRLVTECNNAAAGHSRNVAPLQADMLEAIATQERHCLELREELGREETLLKDMRDAWQRMALRVGVGAIGLPVHAPPRAAPRVTQRPTPPVPAAAAPARDETAWSDLRFMPSQIASQFQALVDSRPSSGAAASTPPSSRSPGKDDAPAYRVRTKRLPPIDTHAARPPALPPKDDLSADVLREKLSNGWHVLSKRLIETTSSFKDLSWMVDDMPSTAPSSRMSLPPLFSDDTDVGALSRVMSPRSPTGHEAHAPPLPPKSPTRSRPAPALATDAMVVVPSGDDEPLGEASMAGPTVSEPLTRDLVSLAIHEAPSADPSASA</sequence>
<dbReference type="Proteomes" id="UP001220961">
    <property type="component" value="Chromosome 2"/>
</dbReference>
<evidence type="ECO:0000313" key="3">
    <source>
        <dbReference type="Proteomes" id="UP001220961"/>
    </source>
</evidence>
<organism evidence="2 3">
    <name type="scientific">Malassezia caprae</name>
    <dbReference type="NCBI Taxonomy" id="1381934"/>
    <lineage>
        <taxon>Eukaryota</taxon>
        <taxon>Fungi</taxon>
        <taxon>Dikarya</taxon>
        <taxon>Basidiomycota</taxon>
        <taxon>Ustilaginomycotina</taxon>
        <taxon>Malasseziomycetes</taxon>
        <taxon>Malasseziales</taxon>
        <taxon>Malasseziaceae</taxon>
        <taxon>Malassezia</taxon>
    </lineage>
</organism>